<dbReference type="SUPFAM" id="SSF54637">
    <property type="entry name" value="Thioesterase/thiol ester dehydrase-isomerase"/>
    <property type="match status" value="1"/>
</dbReference>
<feature type="domain" description="ApeI dehydratase-like" evidence="2">
    <location>
        <begin position="16"/>
        <end position="107"/>
    </location>
</feature>
<dbReference type="AlphaFoldDB" id="A0A0B6WTY8"/>
<sequence>MKWADEISVDPAKWMAEARLHVSGEADYLADHFPAWPTLPGALMLEAAAQAASALWRALCHEGERAFSSYLERIEQLRITRRVEPGETFIARVILKGLSDGAADFEAQGMVANERCMRARFRLRDAASEGVQRRGDSNRSIEVQR</sequence>
<protein>
    <submittedName>
        <fullName evidence="3">3-hydroxymyristoyl/3-hydroxydecanoyl-(Acyl carrier protein) dehydratase</fullName>
        <ecNumber evidence="3">4.2.1.59</ecNumber>
    </submittedName>
</protein>
<evidence type="ECO:0000259" key="2">
    <source>
        <dbReference type="Pfam" id="PF22818"/>
    </source>
</evidence>
<dbReference type="Gene3D" id="3.10.129.10">
    <property type="entry name" value="Hotdog Thioesterase"/>
    <property type="match status" value="1"/>
</dbReference>
<evidence type="ECO:0000313" key="4">
    <source>
        <dbReference type="Proteomes" id="UP000031518"/>
    </source>
</evidence>
<keyword evidence="4" id="KW-1185">Reference proteome</keyword>
<dbReference type="EC" id="4.2.1.59" evidence="3"/>
<dbReference type="EMBL" id="CBXV010000001">
    <property type="protein sequence ID" value="CDM64142.1"/>
    <property type="molecule type" value="Genomic_DNA"/>
</dbReference>
<dbReference type="GO" id="GO:0019171">
    <property type="term" value="F:(3R)-hydroxyacyl-[acyl-carrier-protein] dehydratase activity"/>
    <property type="evidence" value="ECO:0007669"/>
    <property type="project" value="UniProtKB-EC"/>
</dbReference>
<dbReference type="PANTHER" id="PTHR30272:SF1">
    <property type="entry name" value="3-HYDROXYACYL-[ACYL-CARRIER-PROTEIN] DEHYDRATASE"/>
    <property type="match status" value="1"/>
</dbReference>
<gene>
    <name evidence="3" type="ORF">PYK22_00134</name>
</gene>
<dbReference type="InterPro" id="IPR013114">
    <property type="entry name" value="FabA_FabZ"/>
</dbReference>
<dbReference type="Proteomes" id="UP000031518">
    <property type="component" value="Unassembled WGS sequence"/>
</dbReference>
<keyword evidence="1 3" id="KW-0456">Lyase</keyword>
<dbReference type="Pfam" id="PF22818">
    <property type="entry name" value="ApeI-like"/>
    <property type="match status" value="1"/>
</dbReference>
<evidence type="ECO:0000313" key="3">
    <source>
        <dbReference type="EMBL" id="CDM64142.1"/>
    </source>
</evidence>
<dbReference type="InterPro" id="IPR054545">
    <property type="entry name" value="ApeI-like"/>
</dbReference>
<evidence type="ECO:0000256" key="1">
    <source>
        <dbReference type="ARBA" id="ARBA00023239"/>
    </source>
</evidence>
<organism evidence="3 4">
    <name type="scientific">Pyrinomonas methylaliphatogenes</name>
    <dbReference type="NCBI Taxonomy" id="454194"/>
    <lineage>
        <taxon>Bacteria</taxon>
        <taxon>Pseudomonadati</taxon>
        <taxon>Acidobacteriota</taxon>
        <taxon>Blastocatellia</taxon>
        <taxon>Blastocatellales</taxon>
        <taxon>Pyrinomonadaceae</taxon>
        <taxon>Pyrinomonas</taxon>
    </lineage>
</organism>
<proteinExistence type="predicted"/>
<dbReference type="PANTHER" id="PTHR30272">
    <property type="entry name" value="3-HYDROXYACYL-[ACYL-CARRIER-PROTEIN] DEHYDRATASE"/>
    <property type="match status" value="1"/>
</dbReference>
<accession>A0A0B6WTY8</accession>
<reference evidence="3 4" key="2">
    <citation type="submission" date="2015-01" db="EMBL/GenBank/DDBJ databases">
        <title>Complete genome sequence of Pyrinomonas methylaliphatogenes type strain K22T.</title>
        <authorList>
            <person name="Lee K.C.Y."/>
            <person name="Power J.F."/>
            <person name="Dunfield P.F."/>
            <person name="Morgan X.C."/>
            <person name="Huttenhower C."/>
            <person name="Stott M.B."/>
        </authorList>
    </citation>
    <scope>NUCLEOTIDE SEQUENCE [LARGE SCALE GENOMIC DNA]</scope>
    <source>
        <strain evidence="3 4">K22</strain>
    </source>
</reference>
<dbReference type="InterPro" id="IPR029069">
    <property type="entry name" value="HotDog_dom_sf"/>
</dbReference>
<reference evidence="3 4" key="1">
    <citation type="submission" date="2013-12" db="EMBL/GenBank/DDBJ databases">
        <authorList>
            <person name="Stott M."/>
        </authorList>
    </citation>
    <scope>NUCLEOTIDE SEQUENCE [LARGE SCALE GENOMIC DNA]</scope>
    <source>
        <strain evidence="3 4">K22</strain>
    </source>
</reference>
<dbReference type="STRING" id="454194.PYK22_00134"/>
<dbReference type="RefSeq" id="WP_060635182.1">
    <property type="nucleotide sequence ID" value="NZ_CBXV010000001.1"/>
</dbReference>
<name>A0A0B6WTY8_9BACT</name>